<dbReference type="GO" id="GO:0043235">
    <property type="term" value="C:receptor complex"/>
    <property type="evidence" value="ECO:0007669"/>
    <property type="project" value="TreeGrafter"/>
</dbReference>
<dbReference type="Proteomes" id="UP001174909">
    <property type="component" value="Unassembled WGS sequence"/>
</dbReference>
<feature type="non-terminal residue" evidence="2">
    <location>
        <position position="127"/>
    </location>
</feature>
<evidence type="ECO:0000259" key="1">
    <source>
        <dbReference type="PROSITE" id="PS50011"/>
    </source>
</evidence>
<dbReference type="InterPro" id="IPR001245">
    <property type="entry name" value="Ser-Thr/Tyr_kinase_cat_dom"/>
</dbReference>
<name>A0AA35SZV1_GEOBA</name>
<reference evidence="2" key="1">
    <citation type="submission" date="2023-03" db="EMBL/GenBank/DDBJ databases">
        <authorList>
            <person name="Steffen K."/>
            <person name="Cardenas P."/>
        </authorList>
    </citation>
    <scope>NUCLEOTIDE SEQUENCE</scope>
</reference>
<comment type="caution">
    <text evidence="2">The sequence shown here is derived from an EMBL/GenBank/DDBJ whole genome shotgun (WGS) entry which is preliminary data.</text>
</comment>
<gene>
    <name evidence="2" type="ORF">GBAR_LOCUS21582</name>
</gene>
<dbReference type="Gene3D" id="1.10.510.10">
    <property type="entry name" value="Transferase(Phosphotransferase) domain 1"/>
    <property type="match status" value="1"/>
</dbReference>
<proteinExistence type="predicted"/>
<dbReference type="SMART" id="SM00219">
    <property type="entry name" value="TyrKc"/>
    <property type="match status" value="1"/>
</dbReference>
<dbReference type="InterPro" id="IPR050122">
    <property type="entry name" value="RTK"/>
</dbReference>
<dbReference type="Pfam" id="PF07714">
    <property type="entry name" value="PK_Tyr_Ser-Thr"/>
    <property type="match status" value="1"/>
</dbReference>
<sequence>MDVFWSLLNTTKTNCSVLMQQHHRLSLRFHVDANTYKNSQQVISAKKTLLNICHQISKGMEYLAMQKFVHRDLAARNCMIDRNGEIKVADFGLTEDMYGTNYFRRRKSVTGSEEKVPLRWMAAESIE</sequence>
<dbReference type="AlphaFoldDB" id="A0AA35SZV1"/>
<dbReference type="SUPFAM" id="SSF56112">
    <property type="entry name" value="Protein kinase-like (PK-like)"/>
    <property type="match status" value="1"/>
</dbReference>
<dbReference type="PROSITE" id="PS00109">
    <property type="entry name" value="PROTEIN_KINASE_TYR"/>
    <property type="match status" value="1"/>
</dbReference>
<evidence type="ECO:0000313" key="3">
    <source>
        <dbReference type="Proteomes" id="UP001174909"/>
    </source>
</evidence>
<dbReference type="EMBL" id="CASHTH010003007">
    <property type="protein sequence ID" value="CAI8038714.1"/>
    <property type="molecule type" value="Genomic_DNA"/>
</dbReference>
<protein>
    <submittedName>
        <fullName evidence="2">Tyrosine-protein kinase transforming protein SEA</fullName>
    </submittedName>
</protein>
<accession>A0AA35SZV1</accession>
<dbReference type="PANTHER" id="PTHR24416">
    <property type="entry name" value="TYROSINE-PROTEIN KINASE RECEPTOR"/>
    <property type="match status" value="1"/>
</dbReference>
<dbReference type="GO" id="GO:0005524">
    <property type="term" value="F:ATP binding"/>
    <property type="evidence" value="ECO:0007669"/>
    <property type="project" value="InterPro"/>
</dbReference>
<evidence type="ECO:0000313" key="2">
    <source>
        <dbReference type="EMBL" id="CAI8038714.1"/>
    </source>
</evidence>
<dbReference type="InterPro" id="IPR008266">
    <property type="entry name" value="Tyr_kinase_AS"/>
</dbReference>
<dbReference type="InterPro" id="IPR020635">
    <property type="entry name" value="Tyr_kinase_cat_dom"/>
</dbReference>
<dbReference type="GO" id="GO:0004714">
    <property type="term" value="F:transmembrane receptor protein tyrosine kinase activity"/>
    <property type="evidence" value="ECO:0007669"/>
    <property type="project" value="TreeGrafter"/>
</dbReference>
<dbReference type="InterPro" id="IPR011009">
    <property type="entry name" value="Kinase-like_dom_sf"/>
</dbReference>
<dbReference type="GO" id="GO:0007169">
    <property type="term" value="P:cell surface receptor protein tyrosine kinase signaling pathway"/>
    <property type="evidence" value="ECO:0007669"/>
    <property type="project" value="TreeGrafter"/>
</dbReference>
<feature type="domain" description="Protein kinase" evidence="1">
    <location>
        <begin position="1"/>
        <end position="127"/>
    </location>
</feature>
<keyword evidence="2" id="KW-0808">Transferase</keyword>
<dbReference type="GO" id="GO:0016477">
    <property type="term" value="P:cell migration"/>
    <property type="evidence" value="ECO:0007669"/>
    <property type="project" value="TreeGrafter"/>
</dbReference>
<dbReference type="GO" id="GO:0005886">
    <property type="term" value="C:plasma membrane"/>
    <property type="evidence" value="ECO:0007669"/>
    <property type="project" value="TreeGrafter"/>
</dbReference>
<dbReference type="InterPro" id="IPR000719">
    <property type="entry name" value="Prot_kinase_dom"/>
</dbReference>
<dbReference type="PROSITE" id="PS50011">
    <property type="entry name" value="PROTEIN_KINASE_DOM"/>
    <property type="match status" value="1"/>
</dbReference>
<keyword evidence="2" id="KW-0418">Kinase</keyword>
<keyword evidence="3" id="KW-1185">Reference proteome</keyword>
<organism evidence="2 3">
    <name type="scientific">Geodia barretti</name>
    <name type="common">Barrett's horny sponge</name>
    <dbReference type="NCBI Taxonomy" id="519541"/>
    <lineage>
        <taxon>Eukaryota</taxon>
        <taxon>Metazoa</taxon>
        <taxon>Porifera</taxon>
        <taxon>Demospongiae</taxon>
        <taxon>Heteroscleromorpha</taxon>
        <taxon>Tetractinellida</taxon>
        <taxon>Astrophorina</taxon>
        <taxon>Geodiidae</taxon>
        <taxon>Geodia</taxon>
    </lineage>
</organism>
<dbReference type="PANTHER" id="PTHR24416:SF564">
    <property type="entry name" value="MACROPHAGE-STIMULATING PROTEIN RECEPTOR"/>
    <property type="match status" value="1"/>
</dbReference>
<dbReference type="GO" id="GO:0006909">
    <property type="term" value="P:phagocytosis"/>
    <property type="evidence" value="ECO:0007669"/>
    <property type="project" value="TreeGrafter"/>
</dbReference>